<evidence type="ECO:0000256" key="2">
    <source>
        <dbReference type="ARBA" id="ARBA00022729"/>
    </source>
</evidence>
<accession>A0A927MB92</accession>
<dbReference type="InterPro" id="IPR006059">
    <property type="entry name" value="SBP"/>
</dbReference>
<reference evidence="7" key="1">
    <citation type="submission" date="2020-10" db="EMBL/GenBank/DDBJ databases">
        <title>Sequencing the genomes of 1000 actinobacteria strains.</title>
        <authorList>
            <person name="Klenk H.-P."/>
        </authorList>
    </citation>
    <scope>NUCLEOTIDE SEQUENCE</scope>
    <source>
        <strain evidence="7">DSM 46832</strain>
    </source>
</reference>
<dbReference type="EMBL" id="JADBEB010000001">
    <property type="protein sequence ID" value="MBE1491269.1"/>
    <property type="molecule type" value="Genomic_DNA"/>
</dbReference>
<evidence type="ECO:0000256" key="5">
    <source>
        <dbReference type="ARBA" id="ARBA00023288"/>
    </source>
</evidence>
<feature type="chain" id="PRO_5039325164" evidence="6">
    <location>
        <begin position="26"/>
        <end position="548"/>
    </location>
</feature>
<organism evidence="7 8">
    <name type="scientific">Plantactinospora soyae</name>
    <dbReference type="NCBI Taxonomy" id="1544732"/>
    <lineage>
        <taxon>Bacteria</taxon>
        <taxon>Bacillati</taxon>
        <taxon>Actinomycetota</taxon>
        <taxon>Actinomycetes</taxon>
        <taxon>Micromonosporales</taxon>
        <taxon>Micromonosporaceae</taxon>
        <taxon>Plantactinospora</taxon>
    </lineage>
</organism>
<protein>
    <submittedName>
        <fullName evidence="7">Aldouronate transport system substrate-binding protein</fullName>
    </submittedName>
</protein>
<keyword evidence="4" id="KW-0564">Palmitate</keyword>
<dbReference type="PANTHER" id="PTHR43649:SF33">
    <property type="entry name" value="POLYGALACTURONAN_RHAMNOGALACTURONAN-BINDING PROTEIN YTCQ"/>
    <property type="match status" value="1"/>
</dbReference>
<dbReference type="PANTHER" id="PTHR43649">
    <property type="entry name" value="ARABINOSE-BINDING PROTEIN-RELATED"/>
    <property type="match status" value="1"/>
</dbReference>
<dbReference type="InterPro" id="IPR050490">
    <property type="entry name" value="Bact_solute-bd_prot1"/>
</dbReference>
<keyword evidence="1" id="KW-1003">Cell membrane</keyword>
<keyword evidence="2 6" id="KW-0732">Signal</keyword>
<evidence type="ECO:0000256" key="6">
    <source>
        <dbReference type="SAM" id="SignalP"/>
    </source>
</evidence>
<comment type="caution">
    <text evidence="7">The sequence shown here is derived from an EMBL/GenBank/DDBJ whole genome shotgun (WGS) entry which is preliminary data.</text>
</comment>
<sequence length="548" mass="61904">MFARSRRRVAIAAAGLLTLSLVACSEGDDSSDSDLSANRVGAMGDYKAGDQFKATEAVKFSVLYNNHPNYPLKEDWLFWTELNKRTNVTFEPVAVPLSDYEQKRSLLIGAGDAPFIIPKTYPGQEDAYVSSGAILPVSDYLDLMPNLQDKISKWSLQPEINTLRQADGKFYLLPGVHEKPWHDYSLAMRTDILEQLNLEVPKTWDELYTVLKAMKASNPDPSFYPFSDRFSKPNPAGNLLNVLAMSYGLEGAGWNFQHISWDANAKKLFYTGASEQYKQMLTYLNKLVKEKLLDPESFTQTDDNARQKLTNGKSYVISANAQTLVNENRPDLAKTNPKATLTKIPLPIGPAGEINPTLRLENGIMISKSARDSKNFVAMMQLVDWLWYSDAGQEFARWGVEGTTFTKDGSGKHQLAPDVNVIGLRPNAPKHLQKDFGFYNGIFAYAGKPELVQSFFSPEEQEFQKVMNARTPRVVPPPYPFTDEEREQVSLWETPLKDFVYQAALQFILGQRDLAQWDAYLAELKAKNMDSYMDLVTKAYERYQKEHG</sequence>
<name>A0A927MB92_9ACTN</name>
<dbReference type="CDD" id="cd13583">
    <property type="entry name" value="PBP2_AlgQ_like_4"/>
    <property type="match status" value="1"/>
</dbReference>
<evidence type="ECO:0000313" key="8">
    <source>
        <dbReference type="Proteomes" id="UP000649753"/>
    </source>
</evidence>
<gene>
    <name evidence="7" type="ORF">H4W31_006907</name>
</gene>
<dbReference type="Gene3D" id="3.40.190.10">
    <property type="entry name" value="Periplasmic binding protein-like II"/>
    <property type="match status" value="2"/>
</dbReference>
<evidence type="ECO:0000256" key="1">
    <source>
        <dbReference type="ARBA" id="ARBA00022475"/>
    </source>
</evidence>
<dbReference type="RefSeq" id="WP_192770380.1">
    <property type="nucleotide sequence ID" value="NZ_JADBEB010000001.1"/>
</dbReference>
<evidence type="ECO:0000256" key="3">
    <source>
        <dbReference type="ARBA" id="ARBA00023136"/>
    </source>
</evidence>
<feature type="signal peptide" evidence="6">
    <location>
        <begin position="1"/>
        <end position="25"/>
    </location>
</feature>
<evidence type="ECO:0000313" key="7">
    <source>
        <dbReference type="EMBL" id="MBE1491269.1"/>
    </source>
</evidence>
<dbReference type="AlphaFoldDB" id="A0A927MB92"/>
<evidence type="ECO:0000256" key="4">
    <source>
        <dbReference type="ARBA" id="ARBA00023139"/>
    </source>
</evidence>
<dbReference type="Proteomes" id="UP000649753">
    <property type="component" value="Unassembled WGS sequence"/>
</dbReference>
<keyword evidence="3" id="KW-0472">Membrane</keyword>
<dbReference type="PROSITE" id="PS51257">
    <property type="entry name" value="PROKAR_LIPOPROTEIN"/>
    <property type="match status" value="1"/>
</dbReference>
<keyword evidence="8" id="KW-1185">Reference proteome</keyword>
<dbReference type="Pfam" id="PF01547">
    <property type="entry name" value="SBP_bac_1"/>
    <property type="match status" value="1"/>
</dbReference>
<keyword evidence="5" id="KW-0449">Lipoprotein</keyword>
<proteinExistence type="predicted"/>
<dbReference type="SUPFAM" id="SSF53850">
    <property type="entry name" value="Periplasmic binding protein-like II"/>
    <property type="match status" value="1"/>
</dbReference>